<evidence type="ECO:0000313" key="5">
    <source>
        <dbReference type="Proteomes" id="UP000242682"/>
    </source>
</evidence>
<organism evidence="4 5">
    <name type="scientific">Planomicrobium soli</name>
    <dbReference type="NCBI Taxonomy" id="1176648"/>
    <lineage>
        <taxon>Bacteria</taxon>
        <taxon>Bacillati</taxon>
        <taxon>Bacillota</taxon>
        <taxon>Bacilli</taxon>
        <taxon>Bacillales</taxon>
        <taxon>Caryophanaceae</taxon>
        <taxon>Planomicrobium</taxon>
    </lineage>
</organism>
<dbReference type="InterPro" id="IPR050706">
    <property type="entry name" value="Cyclic-di-GMP_PDE-like"/>
</dbReference>
<dbReference type="CDD" id="cd01949">
    <property type="entry name" value="GGDEF"/>
    <property type="match status" value="1"/>
</dbReference>
<dbReference type="Gene3D" id="3.30.70.270">
    <property type="match status" value="1"/>
</dbReference>
<protein>
    <submittedName>
        <fullName evidence="4">PAS domain S-box-containing protein/diguanylate cyclase (GGDEF)-like protein</fullName>
    </submittedName>
</protein>
<dbReference type="Pfam" id="PF08448">
    <property type="entry name" value="PAS_4"/>
    <property type="match status" value="1"/>
</dbReference>
<dbReference type="InterPro" id="IPR000160">
    <property type="entry name" value="GGDEF_dom"/>
</dbReference>
<dbReference type="InterPro" id="IPR043128">
    <property type="entry name" value="Rev_trsase/Diguanyl_cyclase"/>
</dbReference>
<feature type="domain" description="EAL" evidence="2">
    <location>
        <begin position="413"/>
        <end position="667"/>
    </location>
</feature>
<dbReference type="InterPro" id="IPR001633">
    <property type="entry name" value="EAL_dom"/>
</dbReference>
<dbReference type="SMART" id="SM00267">
    <property type="entry name" value="GGDEF"/>
    <property type="match status" value="1"/>
</dbReference>
<sequence length="673" mass="77127">MEILEQQIQELIDMREDFVVLLNTNGVIVHANQNWKNYCHDRQLSDVLWKTGENYLHGLEKNGRISELHHTKDILSGIVVEQVHLTSFQFAETTEHFSVKYRQFPLSNGEIGGILYTQPLNRLLAESMNTDLVLESMTDAFYLLDENMNFYYLNTKTESILDMRKEELVGSNIWTLFPRLVGTAFYANYNRAIQEQIPLQFEEYYGPLDAWFTVKVEPMKHGGLAVYYQKISDNQLAKKETSEYAYIDYLTGWPNRLKFEEKIELILQEEIPFSLLYINLDNFKHINTLYNHKIGDKVIKSIARNLEKLLGPHEIMGRLDGDELILLHLHQENEKIEDFPSKVREIFAQSILINDSQSLTVNASIGVSSYPQDSYSVEELIAYAETAMREAKKQRGSSYSLFHSGMGANLARRLMIEKSLAGNLKELGLYFAIQPQLNCITGELSGIEVLARWQHPELGPISPLEFIAVAEETGTISNLTSYLLKEVFSFIKMNKKKCSKFPKTAINVTPSLLTSTAFFEDLFHLMEKFQISPDWIEIEITESVELTCSEATLKNLVACRSKGISIALDDFGTGFSMLAYLMDFPIDKIKLDKSFITKIGFDRKSEAVLKSLIQFVKSIDCELVAEGVELENEAAFLETSGCVIHQGYLYEKPMSPEDFDRKYLELSYHKQLN</sequence>
<name>A0A2P8GQV3_9BACL</name>
<proteinExistence type="predicted"/>
<dbReference type="RefSeq" id="WP_106533691.1">
    <property type="nucleotide sequence ID" value="NZ_PYAT01000007.1"/>
</dbReference>
<dbReference type="Pfam" id="PF00990">
    <property type="entry name" value="GGDEF"/>
    <property type="match status" value="1"/>
</dbReference>
<dbReference type="SMART" id="SM00052">
    <property type="entry name" value="EAL"/>
    <property type="match status" value="1"/>
</dbReference>
<dbReference type="InterPro" id="IPR035965">
    <property type="entry name" value="PAS-like_dom_sf"/>
</dbReference>
<dbReference type="CDD" id="cd00130">
    <property type="entry name" value="PAS"/>
    <property type="match status" value="1"/>
</dbReference>
<reference evidence="4 5" key="1">
    <citation type="submission" date="2018-03" db="EMBL/GenBank/DDBJ databases">
        <title>Genomic Encyclopedia of Type Strains, Phase III (KMG-III): the genomes of soil and plant-associated and newly described type strains.</title>
        <authorList>
            <person name="Whitman W."/>
        </authorList>
    </citation>
    <scope>NUCLEOTIDE SEQUENCE [LARGE SCALE GENOMIC DNA]</scope>
    <source>
        <strain evidence="4 5">CGMCC 1.12259</strain>
    </source>
</reference>
<dbReference type="SUPFAM" id="SSF141868">
    <property type="entry name" value="EAL domain-like"/>
    <property type="match status" value="1"/>
</dbReference>
<dbReference type="Proteomes" id="UP000242682">
    <property type="component" value="Unassembled WGS sequence"/>
</dbReference>
<evidence type="ECO:0000259" key="3">
    <source>
        <dbReference type="PROSITE" id="PS50887"/>
    </source>
</evidence>
<feature type="domain" description="PAS" evidence="1">
    <location>
        <begin position="133"/>
        <end position="172"/>
    </location>
</feature>
<dbReference type="EMBL" id="PYAT01000007">
    <property type="protein sequence ID" value="PSL36332.1"/>
    <property type="molecule type" value="Genomic_DNA"/>
</dbReference>
<dbReference type="PROSITE" id="PS50887">
    <property type="entry name" value="GGDEF"/>
    <property type="match status" value="1"/>
</dbReference>
<dbReference type="InterPro" id="IPR029787">
    <property type="entry name" value="Nucleotide_cyclase"/>
</dbReference>
<accession>A0A2P8GQV3</accession>
<evidence type="ECO:0000313" key="4">
    <source>
        <dbReference type="EMBL" id="PSL36332.1"/>
    </source>
</evidence>
<comment type="caution">
    <text evidence="4">The sequence shown here is derived from an EMBL/GenBank/DDBJ whole genome shotgun (WGS) entry which is preliminary data.</text>
</comment>
<evidence type="ECO:0000259" key="1">
    <source>
        <dbReference type="PROSITE" id="PS50112"/>
    </source>
</evidence>
<dbReference type="SMART" id="SM00091">
    <property type="entry name" value="PAS"/>
    <property type="match status" value="2"/>
</dbReference>
<dbReference type="PROSITE" id="PS50112">
    <property type="entry name" value="PAS"/>
    <property type="match status" value="1"/>
</dbReference>
<evidence type="ECO:0000259" key="2">
    <source>
        <dbReference type="PROSITE" id="PS50883"/>
    </source>
</evidence>
<dbReference type="Gene3D" id="3.30.450.20">
    <property type="entry name" value="PAS domain"/>
    <property type="match status" value="1"/>
</dbReference>
<dbReference type="SUPFAM" id="SSF55785">
    <property type="entry name" value="PYP-like sensor domain (PAS domain)"/>
    <property type="match status" value="1"/>
</dbReference>
<dbReference type="SUPFAM" id="SSF55073">
    <property type="entry name" value="Nucleotide cyclase"/>
    <property type="match status" value="1"/>
</dbReference>
<gene>
    <name evidence="4" type="ORF">B0H99_107153</name>
</gene>
<dbReference type="GO" id="GO:0071111">
    <property type="term" value="F:cyclic-guanylate-specific phosphodiesterase activity"/>
    <property type="evidence" value="ECO:0007669"/>
    <property type="project" value="InterPro"/>
</dbReference>
<dbReference type="AlphaFoldDB" id="A0A2P8GQV3"/>
<dbReference type="Gene3D" id="3.20.20.450">
    <property type="entry name" value="EAL domain"/>
    <property type="match status" value="1"/>
</dbReference>
<dbReference type="NCBIfam" id="TIGR00254">
    <property type="entry name" value="GGDEF"/>
    <property type="match status" value="1"/>
</dbReference>
<dbReference type="InterPro" id="IPR013656">
    <property type="entry name" value="PAS_4"/>
</dbReference>
<dbReference type="NCBIfam" id="TIGR00229">
    <property type="entry name" value="sensory_box"/>
    <property type="match status" value="1"/>
</dbReference>
<dbReference type="PROSITE" id="PS50883">
    <property type="entry name" value="EAL"/>
    <property type="match status" value="1"/>
</dbReference>
<dbReference type="Pfam" id="PF00563">
    <property type="entry name" value="EAL"/>
    <property type="match status" value="1"/>
</dbReference>
<dbReference type="PANTHER" id="PTHR33121:SF70">
    <property type="entry name" value="SIGNALING PROTEIN YKOW"/>
    <property type="match status" value="1"/>
</dbReference>
<dbReference type="PANTHER" id="PTHR33121">
    <property type="entry name" value="CYCLIC DI-GMP PHOSPHODIESTERASE PDEF"/>
    <property type="match status" value="1"/>
</dbReference>
<dbReference type="InterPro" id="IPR000014">
    <property type="entry name" value="PAS"/>
</dbReference>
<dbReference type="OrthoDB" id="2624050at2"/>
<dbReference type="InterPro" id="IPR035919">
    <property type="entry name" value="EAL_sf"/>
</dbReference>
<feature type="domain" description="GGDEF" evidence="3">
    <location>
        <begin position="271"/>
        <end position="404"/>
    </location>
</feature>
<dbReference type="CDD" id="cd01948">
    <property type="entry name" value="EAL"/>
    <property type="match status" value="1"/>
</dbReference>
<keyword evidence="5" id="KW-1185">Reference proteome</keyword>